<organism evidence="4">
    <name type="scientific">Camponotus floridanus</name>
    <name type="common">Florida carpenter ant</name>
    <dbReference type="NCBI Taxonomy" id="104421"/>
    <lineage>
        <taxon>Eukaryota</taxon>
        <taxon>Metazoa</taxon>
        <taxon>Ecdysozoa</taxon>
        <taxon>Arthropoda</taxon>
        <taxon>Hexapoda</taxon>
        <taxon>Insecta</taxon>
        <taxon>Pterygota</taxon>
        <taxon>Neoptera</taxon>
        <taxon>Endopterygota</taxon>
        <taxon>Hymenoptera</taxon>
        <taxon>Apocrita</taxon>
        <taxon>Aculeata</taxon>
        <taxon>Formicoidea</taxon>
        <taxon>Formicidae</taxon>
        <taxon>Formicinae</taxon>
        <taxon>Camponotus</taxon>
    </lineage>
</organism>
<dbReference type="OrthoDB" id="7554122at2759"/>
<protein>
    <submittedName>
        <fullName evidence="3">Uncharacterized protein</fullName>
    </submittedName>
</protein>
<dbReference type="InParanoid" id="E2AAQ7"/>
<evidence type="ECO:0000256" key="1">
    <source>
        <dbReference type="SAM" id="Coils"/>
    </source>
</evidence>
<dbReference type="EMBL" id="GL438137">
    <property type="protein sequence ID" value="EFN69507.1"/>
    <property type="molecule type" value="Genomic_DNA"/>
</dbReference>
<evidence type="ECO:0000256" key="2">
    <source>
        <dbReference type="SAM" id="MobiDB-lite"/>
    </source>
</evidence>
<feature type="region of interest" description="Disordered" evidence="2">
    <location>
        <begin position="135"/>
        <end position="163"/>
    </location>
</feature>
<gene>
    <name evidence="3" type="ORF">EAG_11564</name>
</gene>
<feature type="coiled-coil region" evidence="1">
    <location>
        <begin position="31"/>
        <end position="90"/>
    </location>
</feature>
<reference evidence="3 4" key="1">
    <citation type="journal article" date="2010" name="Science">
        <title>Genomic comparison of the ants Camponotus floridanus and Harpegnathos saltator.</title>
        <authorList>
            <person name="Bonasio R."/>
            <person name="Zhang G."/>
            <person name="Ye C."/>
            <person name="Mutti N.S."/>
            <person name="Fang X."/>
            <person name="Qin N."/>
            <person name="Donahue G."/>
            <person name="Yang P."/>
            <person name="Li Q."/>
            <person name="Li C."/>
            <person name="Zhang P."/>
            <person name="Huang Z."/>
            <person name="Berger S.L."/>
            <person name="Reinberg D."/>
            <person name="Wang J."/>
            <person name="Liebig J."/>
        </authorList>
    </citation>
    <scope>NUCLEOTIDE SEQUENCE [LARGE SCALE GENOMIC DNA]</scope>
    <source>
        <strain evidence="4">C129</strain>
    </source>
</reference>
<dbReference type="Proteomes" id="UP000000311">
    <property type="component" value="Unassembled WGS sequence"/>
</dbReference>
<evidence type="ECO:0000313" key="4">
    <source>
        <dbReference type="Proteomes" id="UP000000311"/>
    </source>
</evidence>
<keyword evidence="4" id="KW-1185">Reference proteome</keyword>
<dbReference type="AlphaFoldDB" id="E2AAQ7"/>
<dbReference type="OMA" id="HPAFIND"/>
<evidence type="ECO:0000313" key="3">
    <source>
        <dbReference type="EMBL" id="EFN69507.1"/>
    </source>
</evidence>
<sequence length="163" mass="19617">MQQNSLECERKKLEMLKNKQKDMLRWLMKREEKYKISLDILEKENEQLRCTLATAQQEYERNELLSNNKVSKLQSEIDFLHLQIVQLEDKHKQQLLSQDKHHKDEILKYKRLLDSTEGKLLLKEARFAKQNVVSKNVQQTKNTKHPAFINDERMEKKKNQPSK</sequence>
<feature type="compositionally biased region" description="Basic and acidic residues" evidence="2">
    <location>
        <begin position="150"/>
        <end position="163"/>
    </location>
</feature>
<name>E2AAQ7_CAMFO</name>
<proteinExistence type="predicted"/>
<accession>E2AAQ7</accession>
<keyword evidence="1" id="KW-0175">Coiled coil</keyword>